<proteinExistence type="predicted"/>
<dbReference type="OrthoDB" id="832379at2"/>
<dbReference type="EMBL" id="SOBW01000008">
    <property type="protein sequence ID" value="TDU40321.1"/>
    <property type="molecule type" value="Genomic_DNA"/>
</dbReference>
<protein>
    <recommendedName>
        <fullName evidence="4">Lipoprotein</fullName>
    </recommendedName>
</protein>
<keyword evidence="3" id="KW-1185">Reference proteome</keyword>
<evidence type="ECO:0000313" key="2">
    <source>
        <dbReference type="EMBL" id="TDU40321.1"/>
    </source>
</evidence>
<sequence>MKTFKSLFAILGLSIITLTSCQDEVDVNNGENPNTNSSTSATAKNLERSAMHDGSFDDFLDGTSCSSIILPVTATINNTQITVRSESDYQLVLNILGQFTSDAVNIKLQFPLKVRLSDYTQVTVANQTEYNALISACETAENQAKSAINCLDIQMPITILTYDLKAQQTGSVVIESKQELYTYINSFDNTALFAIKYPIKAAVKGEGSAVVEITSDMDLQSRISECLETEAVKEDASQNAKSLENILVNGLYKVDSYVQSGTDTANAYANYTINFANDLSVTAKNSVNPTLATVNGSFKVVSEIDVFLNITFSSNTAFMALNKSWKVTSYSQTSISLQSKTDAAVKLVLSQI</sequence>
<comment type="caution">
    <text evidence="2">The sequence shown here is derived from an EMBL/GenBank/DDBJ whole genome shotgun (WGS) entry which is preliminary data.</text>
</comment>
<feature type="signal peptide" evidence="1">
    <location>
        <begin position="1"/>
        <end position="21"/>
    </location>
</feature>
<organism evidence="2 3">
    <name type="scientific">Gelidibacter sediminis</name>
    <dbReference type="NCBI Taxonomy" id="1608710"/>
    <lineage>
        <taxon>Bacteria</taxon>
        <taxon>Pseudomonadati</taxon>
        <taxon>Bacteroidota</taxon>
        <taxon>Flavobacteriia</taxon>
        <taxon>Flavobacteriales</taxon>
        <taxon>Flavobacteriaceae</taxon>
        <taxon>Gelidibacter</taxon>
    </lineage>
</organism>
<keyword evidence="1" id="KW-0732">Signal</keyword>
<gene>
    <name evidence="2" type="ORF">BXY82_2368</name>
</gene>
<dbReference type="PROSITE" id="PS51257">
    <property type="entry name" value="PROKAR_LIPOPROTEIN"/>
    <property type="match status" value="1"/>
</dbReference>
<dbReference type="Proteomes" id="UP000294689">
    <property type="component" value="Unassembled WGS sequence"/>
</dbReference>
<feature type="chain" id="PRO_5020653441" description="Lipoprotein" evidence="1">
    <location>
        <begin position="22"/>
        <end position="352"/>
    </location>
</feature>
<name>A0A4R7Q1E7_9FLAO</name>
<evidence type="ECO:0008006" key="4">
    <source>
        <dbReference type="Google" id="ProtNLM"/>
    </source>
</evidence>
<reference evidence="2 3" key="1">
    <citation type="submission" date="2019-03" db="EMBL/GenBank/DDBJ databases">
        <title>Genomic Encyclopedia of Archaeal and Bacterial Type Strains, Phase II (KMG-II): from individual species to whole genera.</title>
        <authorList>
            <person name="Goeker M."/>
        </authorList>
    </citation>
    <scope>NUCLEOTIDE SEQUENCE [LARGE SCALE GENOMIC DNA]</scope>
    <source>
        <strain evidence="2 3">DSM 28135</strain>
    </source>
</reference>
<evidence type="ECO:0000313" key="3">
    <source>
        <dbReference type="Proteomes" id="UP000294689"/>
    </source>
</evidence>
<dbReference type="RefSeq" id="WP_133758659.1">
    <property type="nucleotide sequence ID" value="NZ_SOBW01000008.1"/>
</dbReference>
<dbReference type="AlphaFoldDB" id="A0A4R7Q1E7"/>
<evidence type="ECO:0000256" key="1">
    <source>
        <dbReference type="SAM" id="SignalP"/>
    </source>
</evidence>
<accession>A0A4R7Q1E7</accession>